<protein>
    <submittedName>
        <fullName evidence="2">Uncharacterized protein</fullName>
    </submittedName>
</protein>
<dbReference type="AlphaFoldDB" id="A0A814D1F0"/>
<reference evidence="2" key="1">
    <citation type="submission" date="2021-02" db="EMBL/GenBank/DDBJ databases">
        <authorList>
            <person name="Nowell W R."/>
        </authorList>
    </citation>
    <scope>NUCLEOTIDE SEQUENCE</scope>
</reference>
<evidence type="ECO:0000313" key="2">
    <source>
        <dbReference type="EMBL" id="CAF0947161.1"/>
    </source>
</evidence>
<feature type="region of interest" description="Disordered" evidence="1">
    <location>
        <begin position="96"/>
        <end position="116"/>
    </location>
</feature>
<comment type="caution">
    <text evidence="2">The sequence shown here is derived from an EMBL/GenBank/DDBJ whole genome shotgun (WGS) entry which is preliminary data.</text>
</comment>
<proteinExistence type="predicted"/>
<feature type="compositionally biased region" description="Basic and acidic residues" evidence="1">
    <location>
        <begin position="96"/>
        <end position="108"/>
    </location>
</feature>
<dbReference type="Proteomes" id="UP000681722">
    <property type="component" value="Unassembled WGS sequence"/>
</dbReference>
<dbReference type="EMBL" id="CAJNOQ010002246">
    <property type="protein sequence ID" value="CAF0947161.1"/>
    <property type="molecule type" value="Genomic_DNA"/>
</dbReference>
<keyword evidence="4" id="KW-1185">Reference proteome</keyword>
<organism evidence="2 4">
    <name type="scientific">Didymodactylos carnosus</name>
    <dbReference type="NCBI Taxonomy" id="1234261"/>
    <lineage>
        <taxon>Eukaryota</taxon>
        <taxon>Metazoa</taxon>
        <taxon>Spiralia</taxon>
        <taxon>Gnathifera</taxon>
        <taxon>Rotifera</taxon>
        <taxon>Eurotatoria</taxon>
        <taxon>Bdelloidea</taxon>
        <taxon>Philodinida</taxon>
        <taxon>Philodinidae</taxon>
        <taxon>Didymodactylos</taxon>
    </lineage>
</organism>
<dbReference type="Proteomes" id="UP000663829">
    <property type="component" value="Unassembled WGS sequence"/>
</dbReference>
<evidence type="ECO:0000313" key="3">
    <source>
        <dbReference type="EMBL" id="CAF3723273.1"/>
    </source>
</evidence>
<evidence type="ECO:0000256" key="1">
    <source>
        <dbReference type="SAM" id="MobiDB-lite"/>
    </source>
</evidence>
<name>A0A814D1F0_9BILA</name>
<dbReference type="EMBL" id="CAJOBC010002246">
    <property type="protein sequence ID" value="CAF3723273.1"/>
    <property type="molecule type" value="Genomic_DNA"/>
</dbReference>
<evidence type="ECO:0000313" key="4">
    <source>
        <dbReference type="Proteomes" id="UP000663829"/>
    </source>
</evidence>
<accession>A0A814D1F0</accession>
<gene>
    <name evidence="2" type="ORF">GPM918_LOCUS11037</name>
    <name evidence="3" type="ORF">SRO942_LOCUS11038</name>
</gene>
<sequence>MTMSSIDTIKIETTRRIEVNEQMTTDLINQINEGEIMQSDKFHQQQYMIDQLNSSLLRIYSEPKMTNSSIDITKSESVVQEQIIKTLQSVTEEAVEHLEPKLTKKQEPRPFVQKPY</sequence>